<dbReference type="InterPro" id="IPR028345">
    <property type="entry name" value="Antibiotic_NAT-like"/>
</dbReference>
<dbReference type="EMBL" id="QGDI01000010">
    <property type="protein sequence ID" value="PWJ11295.1"/>
    <property type="molecule type" value="Genomic_DNA"/>
</dbReference>
<dbReference type="Proteomes" id="UP000245720">
    <property type="component" value="Unassembled WGS sequence"/>
</dbReference>
<gene>
    <name evidence="2" type="ORF">IE37_02518</name>
</gene>
<sequence length="185" mass="20602">MPCIGTLARVAAFRTDGVRSLHRAHTVFGKSAAEWVEGEEHSASPAPVGGCLSRLYEESGKVLLIGVGHDKNTYLHAVDERLQIPDRLNPEPFTITIKDHEGNMLVSPPFHTHFTAAADTCVSEYYPNYKEAFEYTGAVTYSQLGNALVYVCDARKMTDTAQRIWAKADRDLCISHEPIPAEYYR</sequence>
<dbReference type="GO" id="GO:0046677">
    <property type="term" value="P:response to antibiotic"/>
    <property type="evidence" value="ECO:0007669"/>
    <property type="project" value="UniProtKB-KW"/>
</dbReference>
<accession>A0A315XWI9</accession>
<comment type="catalytic activity">
    <reaction evidence="1">
        <text>a 2-deoxystreptamine antibiotic + acetyl-CoA = an N(3)-acetyl-2-deoxystreptamine antibiotic + CoA + H(+)</text>
        <dbReference type="Rhea" id="RHEA:12665"/>
        <dbReference type="ChEBI" id="CHEBI:15378"/>
        <dbReference type="ChEBI" id="CHEBI:57287"/>
        <dbReference type="ChEBI" id="CHEBI:57288"/>
        <dbReference type="ChEBI" id="CHEBI:57921"/>
        <dbReference type="ChEBI" id="CHEBI:77452"/>
        <dbReference type="EC" id="2.3.1.81"/>
    </reaction>
</comment>
<proteinExistence type="inferred from homology"/>
<keyword evidence="1 2" id="KW-0808">Transferase</keyword>
<evidence type="ECO:0000313" key="3">
    <source>
        <dbReference type="Proteomes" id="UP000245720"/>
    </source>
</evidence>
<dbReference type="EC" id="2.3.1.-" evidence="1"/>
<dbReference type="AlphaFoldDB" id="A0A315XWI9"/>
<name>A0A315XWI9_RUMFL</name>
<keyword evidence="1" id="KW-0012">Acyltransferase</keyword>
<keyword evidence="1" id="KW-0046">Antibiotic resistance</keyword>
<comment type="similarity">
    <text evidence="1">Belongs to the antibiotic N-acetyltransferase family.</text>
</comment>
<dbReference type="GO" id="GO:0046353">
    <property type="term" value="F:aminoglycoside 3-N-acetyltransferase activity"/>
    <property type="evidence" value="ECO:0007669"/>
    <property type="project" value="UniProtKB-EC"/>
</dbReference>
<dbReference type="InterPro" id="IPR003679">
    <property type="entry name" value="Amioglycoside_AcTrfase"/>
</dbReference>
<evidence type="ECO:0000313" key="2">
    <source>
        <dbReference type="EMBL" id="PWJ11295.1"/>
    </source>
</evidence>
<dbReference type="Pfam" id="PF02522">
    <property type="entry name" value="Antibiotic_NAT"/>
    <property type="match status" value="1"/>
</dbReference>
<protein>
    <recommendedName>
        <fullName evidence="1">Aminoglycoside N(3)-acetyltransferase</fullName>
        <ecNumber evidence="1">2.3.1.-</ecNumber>
    </recommendedName>
</protein>
<organism evidence="2 3">
    <name type="scientific">Ruminococcus flavefaciens</name>
    <dbReference type="NCBI Taxonomy" id="1265"/>
    <lineage>
        <taxon>Bacteria</taxon>
        <taxon>Bacillati</taxon>
        <taxon>Bacillota</taxon>
        <taxon>Clostridia</taxon>
        <taxon>Eubacteriales</taxon>
        <taxon>Oscillospiraceae</taxon>
        <taxon>Ruminococcus</taxon>
    </lineage>
</organism>
<evidence type="ECO:0000256" key="1">
    <source>
        <dbReference type="RuleBase" id="RU365031"/>
    </source>
</evidence>
<comment type="caution">
    <text evidence="2">The sequence shown here is derived from an EMBL/GenBank/DDBJ whole genome shotgun (WGS) entry which is preliminary data.</text>
</comment>
<reference evidence="2 3" key="1">
    <citation type="submission" date="2018-05" db="EMBL/GenBank/DDBJ databases">
        <title>The Hungate 1000. A catalogue of reference genomes from the rumen microbiome.</title>
        <authorList>
            <person name="Kelly W."/>
        </authorList>
    </citation>
    <scope>NUCLEOTIDE SEQUENCE [LARGE SCALE GENOMIC DNA]</scope>
    <source>
        <strain evidence="2 3">SAb67</strain>
    </source>
</reference>
<dbReference type="SUPFAM" id="SSF110710">
    <property type="entry name" value="TTHA0583/YokD-like"/>
    <property type="match status" value="1"/>
</dbReference>